<feature type="compositionally biased region" description="Polar residues" evidence="1">
    <location>
        <begin position="210"/>
        <end position="219"/>
    </location>
</feature>
<dbReference type="Proteomes" id="UP000759537">
    <property type="component" value="Unassembled WGS sequence"/>
</dbReference>
<evidence type="ECO:0000313" key="2">
    <source>
        <dbReference type="EMBL" id="KAF8485965.1"/>
    </source>
</evidence>
<accession>A0A9P5N4P1</accession>
<gene>
    <name evidence="2" type="ORF">DFH94DRAFT_688342</name>
</gene>
<feature type="region of interest" description="Disordered" evidence="1">
    <location>
        <begin position="97"/>
        <end position="274"/>
    </location>
</feature>
<keyword evidence="3" id="KW-1185">Reference proteome</keyword>
<feature type="region of interest" description="Disordered" evidence="1">
    <location>
        <begin position="1"/>
        <end position="31"/>
    </location>
</feature>
<dbReference type="OrthoDB" id="432299at2759"/>
<protein>
    <submittedName>
        <fullName evidence="2">Uncharacterized protein</fullName>
    </submittedName>
</protein>
<dbReference type="EMBL" id="WHVB01000002">
    <property type="protein sequence ID" value="KAF8485965.1"/>
    <property type="molecule type" value="Genomic_DNA"/>
</dbReference>
<evidence type="ECO:0000256" key="1">
    <source>
        <dbReference type="SAM" id="MobiDB-lite"/>
    </source>
</evidence>
<feature type="compositionally biased region" description="Basic and acidic residues" evidence="1">
    <location>
        <begin position="19"/>
        <end position="31"/>
    </location>
</feature>
<comment type="caution">
    <text evidence="2">The sequence shown here is derived from an EMBL/GenBank/DDBJ whole genome shotgun (WGS) entry which is preliminary data.</text>
</comment>
<sequence>MSFADRVLTDGNTLMKQVHGPEKGTREGKSEGDIRLLAVAINRALQRRLGDIPSPAVVHKAVNKLTNDGAKTSAFVQHATRVQEELARLHARIQLERGQGRQDHAIAAIQDPPVMSSTRPRKRSAGHDDDDSTYPVQEAKRARLDSTGPPRPHPHVPPPTSDIKATVAELPRADPMRSQASADDSPSALHLMATGPPPTPSNNPTSDSNIRTGQRSPNDTADGRSHGQAKSEIARPSEPAPVDPPSAQIHSQDKLGKVPSPSISTAIPEAQGSPLPTIASPATMGVPAYTRQQVAPSASTNAFVANVPGIWAIQVGKPSAGQTDVTFVVDQDTASSVQRWATHRRGLNPDTRLVVVHLVALQTTAVSAVQHTLSQSPGGMTPQAFALALRNLQPQWPDDGSLVLQLNAGQPGEKTWFLSDMSDGMPLDVSGAICEGTNSLRIMQLKNMADIVFAVYAAPPTPKLLASALEWERFRKLYSLQRPPSECSLE</sequence>
<name>A0A9P5N4P1_9AGAM</name>
<evidence type="ECO:0000313" key="3">
    <source>
        <dbReference type="Proteomes" id="UP000759537"/>
    </source>
</evidence>
<feature type="compositionally biased region" description="Pro residues" evidence="1">
    <location>
        <begin position="149"/>
        <end position="160"/>
    </location>
</feature>
<reference evidence="2" key="1">
    <citation type="submission" date="2019-10" db="EMBL/GenBank/DDBJ databases">
        <authorList>
            <consortium name="DOE Joint Genome Institute"/>
            <person name="Kuo A."/>
            <person name="Miyauchi S."/>
            <person name="Kiss E."/>
            <person name="Drula E."/>
            <person name="Kohler A."/>
            <person name="Sanchez-Garcia M."/>
            <person name="Andreopoulos B."/>
            <person name="Barry K.W."/>
            <person name="Bonito G."/>
            <person name="Buee M."/>
            <person name="Carver A."/>
            <person name="Chen C."/>
            <person name="Cichocki N."/>
            <person name="Clum A."/>
            <person name="Culley D."/>
            <person name="Crous P.W."/>
            <person name="Fauchery L."/>
            <person name="Girlanda M."/>
            <person name="Hayes R."/>
            <person name="Keri Z."/>
            <person name="LaButti K."/>
            <person name="Lipzen A."/>
            <person name="Lombard V."/>
            <person name="Magnuson J."/>
            <person name="Maillard F."/>
            <person name="Morin E."/>
            <person name="Murat C."/>
            <person name="Nolan M."/>
            <person name="Ohm R."/>
            <person name="Pangilinan J."/>
            <person name="Pereira M."/>
            <person name="Perotto S."/>
            <person name="Peter M."/>
            <person name="Riley R."/>
            <person name="Sitrit Y."/>
            <person name="Stielow B."/>
            <person name="Szollosi G."/>
            <person name="Zifcakova L."/>
            <person name="Stursova M."/>
            <person name="Spatafora J.W."/>
            <person name="Tedersoo L."/>
            <person name="Vaario L.-M."/>
            <person name="Yamada A."/>
            <person name="Yan M."/>
            <person name="Wang P."/>
            <person name="Xu J."/>
            <person name="Bruns T."/>
            <person name="Baldrian P."/>
            <person name="Vilgalys R."/>
            <person name="Henrissat B."/>
            <person name="Grigoriev I.V."/>
            <person name="Hibbett D."/>
            <person name="Nagy L.G."/>
            <person name="Martin F.M."/>
        </authorList>
    </citation>
    <scope>NUCLEOTIDE SEQUENCE</scope>
    <source>
        <strain evidence="2">Prilba</strain>
    </source>
</reference>
<dbReference type="AlphaFoldDB" id="A0A9P5N4P1"/>
<organism evidence="2 3">
    <name type="scientific">Russula ochroleuca</name>
    <dbReference type="NCBI Taxonomy" id="152965"/>
    <lineage>
        <taxon>Eukaryota</taxon>
        <taxon>Fungi</taxon>
        <taxon>Dikarya</taxon>
        <taxon>Basidiomycota</taxon>
        <taxon>Agaricomycotina</taxon>
        <taxon>Agaricomycetes</taxon>
        <taxon>Russulales</taxon>
        <taxon>Russulaceae</taxon>
        <taxon>Russula</taxon>
    </lineage>
</organism>
<reference evidence="2" key="2">
    <citation type="journal article" date="2020" name="Nat. Commun.">
        <title>Large-scale genome sequencing of mycorrhizal fungi provides insights into the early evolution of symbiotic traits.</title>
        <authorList>
            <person name="Miyauchi S."/>
            <person name="Kiss E."/>
            <person name="Kuo A."/>
            <person name="Drula E."/>
            <person name="Kohler A."/>
            <person name="Sanchez-Garcia M."/>
            <person name="Morin E."/>
            <person name="Andreopoulos B."/>
            <person name="Barry K.W."/>
            <person name="Bonito G."/>
            <person name="Buee M."/>
            <person name="Carver A."/>
            <person name="Chen C."/>
            <person name="Cichocki N."/>
            <person name="Clum A."/>
            <person name="Culley D."/>
            <person name="Crous P.W."/>
            <person name="Fauchery L."/>
            <person name="Girlanda M."/>
            <person name="Hayes R.D."/>
            <person name="Keri Z."/>
            <person name="LaButti K."/>
            <person name="Lipzen A."/>
            <person name="Lombard V."/>
            <person name="Magnuson J."/>
            <person name="Maillard F."/>
            <person name="Murat C."/>
            <person name="Nolan M."/>
            <person name="Ohm R.A."/>
            <person name="Pangilinan J."/>
            <person name="Pereira M.F."/>
            <person name="Perotto S."/>
            <person name="Peter M."/>
            <person name="Pfister S."/>
            <person name="Riley R."/>
            <person name="Sitrit Y."/>
            <person name="Stielow J.B."/>
            <person name="Szollosi G."/>
            <person name="Zifcakova L."/>
            <person name="Stursova M."/>
            <person name="Spatafora J.W."/>
            <person name="Tedersoo L."/>
            <person name="Vaario L.M."/>
            <person name="Yamada A."/>
            <person name="Yan M."/>
            <person name="Wang P."/>
            <person name="Xu J."/>
            <person name="Bruns T."/>
            <person name="Baldrian P."/>
            <person name="Vilgalys R."/>
            <person name="Dunand C."/>
            <person name="Henrissat B."/>
            <person name="Grigoriev I.V."/>
            <person name="Hibbett D."/>
            <person name="Nagy L.G."/>
            <person name="Martin F.M."/>
        </authorList>
    </citation>
    <scope>NUCLEOTIDE SEQUENCE</scope>
    <source>
        <strain evidence="2">Prilba</strain>
    </source>
</reference>
<proteinExistence type="predicted"/>